<evidence type="ECO:0008006" key="4">
    <source>
        <dbReference type="Google" id="ProtNLM"/>
    </source>
</evidence>
<dbReference type="EMBL" id="QFOI01000011">
    <property type="protein sequence ID" value="PZP52160.1"/>
    <property type="molecule type" value="Genomic_DNA"/>
</dbReference>
<feature type="transmembrane region" description="Helical" evidence="1">
    <location>
        <begin position="15"/>
        <end position="32"/>
    </location>
</feature>
<gene>
    <name evidence="2" type="ORF">DI598_01435</name>
</gene>
<organism evidence="2 3">
    <name type="scientific">Pseudopedobacter saltans</name>
    <dbReference type="NCBI Taxonomy" id="151895"/>
    <lineage>
        <taxon>Bacteria</taxon>
        <taxon>Pseudomonadati</taxon>
        <taxon>Bacteroidota</taxon>
        <taxon>Sphingobacteriia</taxon>
        <taxon>Sphingobacteriales</taxon>
        <taxon>Sphingobacteriaceae</taxon>
        <taxon>Pseudopedobacter</taxon>
    </lineage>
</organism>
<keyword evidence="1" id="KW-0472">Membrane</keyword>
<evidence type="ECO:0000256" key="1">
    <source>
        <dbReference type="SAM" id="Phobius"/>
    </source>
</evidence>
<accession>A0A2W5FER6</accession>
<keyword evidence="1" id="KW-1133">Transmembrane helix</keyword>
<dbReference type="Proteomes" id="UP000249645">
    <property type="component" value="Unassembled WGS sequence"/>
</dbReference>
<comment type="caution">
    <text evidence="2">The sequence shown here is derived from an EMBL/GenBank/DDBJ whole genome shotgun (WGS) entry which is preliminary data.</text>
</comment>
<sequence>MDTYSFTYLNRKRSFGYMLTVFLTTVMFLYVSNVTKAQTGNGALDRQQIVLGEQAKLHLKISGIPAGYDLASFYGWDTSNHHVEIVEKAKIDTVNFNDQLTYLQDWTITSFDSGKWSLPIISAVLKNRQTGQTLEVKIDSIYLDVMSVDISNMKDYHDIKDILTVKYFNPFWIIVGIVAVVFLILLFFLIRYFIRRKKKKPVKQKKIAGSPLDWVLGEIEKLQSKKVTMYQYFGELNEIVRTYLHEKANLPTQHDTSDELILRMRDQYNSEIVADSFYQNLKLMDAVKFAKYVPSEEIKTQKTNEIVDALKLFDKKVNEPLTK</sequence>
<reference evidence="2 3" key="1">
    <citation type="submission" date="2017-11" db="EMBL/GenBank/DDBJ databases">
        <title>Infants hospitalized years apart are colonized by the same room-sourced microbial strains.</title>
        <authorList>
            <person name="Brooks B."/>
            <person name="Olm M.R."/>
            <person name="Firek B.A."/>
            <person name="Baker R."/>
            <person name="Thomas B.C."/>
            <person name="Morowitz M.J."/>
            <person name="Banfield J.F."/>
        </authorList>
    </citation>
    <scope>NUCLEOTIDE SEQUENCE [LARGE SCALE GENOMIC DNA]</scope>
    <source>
        <strain evidence="2">S2_009_000_R2_76</strain>
    </source>
</reference>
<keyword evidence="1" id="KW-0812">Transmembrane</keyword>
<dbReference type="AlphaFoldDB" id="A0A2W5FER6"/>
<evidence type="ECO:0000313" key="2">
    <source>
        <dbReference type="EMBL" id="PZP52160.1"/>
    </source>
</evidence>
<feature type="transmembrane region" description="Helical" evidence="1">
    <location>
        <begin position="171"/>
        <end position="194"/>
    </location>
</feature>
<protein>
    <recommendedName>
        <fullName evidence="4">Protein BatD</fullName>
    </recommendedName>
</protein>
<name>A0A2W5FER6_9SPHI</name>
<proteinExistence type="predicted"/>
<evidence type="ECO:0000313" key="3">
    <source>
        <dbReference type="Proteomes" id="UP000249645"/>
    </source>
</evidence>